<reference evidence="1" key="2">
    <citation type="submission" date="2020-05" db="UniProtKB">
        <authorList>
            <consortium name="EnsemblMetazoa"/>
        </authorList>
    </citation>
    <scope>IDENTIFICATION</scope>
    <source>
        <strain evidence="1">IAEA</strain>
    </source>
</reference>
<dbReference type="AlphaFoldDB" id="A0A1A9ZBE7"/>
<proteinExistence type="predicted"/>
<dbReference type="Proteomes" id="UP000092445">
    <property type="component" value="Unassembled WGS sequence"/>
</dbReference>
<protein>
    <submittedName>
        <fullName evidence="1">Uncharacterized protein</fullName>
    </submittedName>
</protein>
<reference evidence="2" key="1">
    <citation type="submission" date="2014-03" db="EMBL/GenBank/DDBJ databases">
        <authorList>
            <person name="Aksoy S."/>
            <person name="Warren W."/>
            <person name="Wilson R.K."/>
        </authorList>
    </citation>
    <scope>NUCLEOTIDE SEQUENCE [LARGE SCALE GENOMIC DNA]</scope>
    <source>
        <strain evidence="2">IAEA</strain>
    </source>
</reference>
<sequence>MMLNESVVPLRQGALTVFLGDKLAVHWGTYGATLLKTLTAPELKLSAASSSVHCHMNLSLNCNIFVASRIQSPTGHCMSCSRSFKRIHCKYVGEIKGLPKIQAKYIPCFGFGTIKGFASRTSSPSPATAKIIISLSRSGCVKSDTISFSVQELEKWNAILLNQVRVQRIG</sequence>
<name>A0A1A9ZBE7_GLOPL</name>
<dbReference type="VEuPathDB" id="VectorBase:GPAI009486"/>
<evidence type="ECO:0000313" key="1">
    <source>
        <dbReference type="EnsemblMetazoa" id="GPAI009486-PA"/>
    </source>
</evidence>
<accession>A0A1A9ZBE7</accession>
<dbReference type="EnsemblMetazoa" id="GPAI009486-RA">
    <property type="protein sequence ID" value="GPAI009486-PA"/>
    <property type="gene ID" value="GPAI009486"/>
</dbReference>
<evidence type="ECO:0000313" key="2">
    <source>
        <dbReference type="Proteomes" id="UP000092445"/>
    </source>
</evidence>
<keyword evidence="2" id="KW-1185">Reference proteome</keyword>
<organism evidence="1 2">
    <name type="scientific">Glossina pallidipes</name>
    <name type="common">Tsetse fly</name>
    <dbReference type="NCBI Taxonomy" id="7398"/>
    <lineage>
        <taxon>Eukaryota</taxon>
        <taxon>Metazoa</taxon>
        <taxon>Ecdysozoa</taxon>
        <taxon>Arthropoda</taxon>
        <taxon>Hexapoda</taxon>
        <taxon>Insecta</taxon>
        <taxon>Pterygota</taxon>
        <taxon>Neoptera</taxon>
        <taxon>Endopterygota</taxon>
        <taxon>Diptera</taxon>
        <taxon>Brachycera</taxon>
        <taxon>Muscomorpha</taxon>
        <taxon>Hippoboscoidea</taxon>
        <taxon>Glossinidae</taxon>
        <taxon>Glossina</taxon>
    </lineage>
</organism>